<protein>
    <recommendedName>
        <fullName evidence="2">Dynamin N-terminal domain-containing protein</fullName>
    </recommendedName>
</protein>
<dbReference type="HOGENOM" id="CLU_114485_0_0_7"/>
<dbReference type="AlphaFoldDB" id="Q17X15"/>
<feature type="domain" description="Dynamin N-terminal" evidence="2">
    <location>
        <begin position="36"/>
        <end position="139"/>
    </location>
</feature>
<evidence type="ECO:0000313" key="3">
    <source>
        <dbReference type="EMBL" id="CAJ99811.1"/>
    </source>
</evidence>
<accession>Q17X15</accession>
<reference evidence="3 4" key="1">
    <citation type="journal article" date="2006" name="PLoS Genet.">
        <title>Who ate whom? Adaptive Helicobacter genomic changes that accompanied a host jump from early humans to large felines.</title>
        <authorList>
            <person name="Eppinger M."/>
            <person name="Baar C."/>
            <person name="Linz B."/>
            <person name="Raddatz G."/>
            <person name="Lanz C."/>
            <person name="Keller H."/>
            <person name="Morelli G."/>
            <person name="Gressmann H."/>
            <person name="Achtman M."/>
            <person name="Schuster S.C."/>
        </authorList>
    </citation>
    <scope>NUCLEOTIDE SEQUENCE [LARGE SCALE GENOMIC DNA]</scope>
    <source>
        <strain evidence="3 4">Sheeba</strain>
    </source>
</reference>
<dbReference type="Pfam" id="PF00350">
    <property type="entry name" value="Dynamin_N"/>
    <property type="match status" value="1"/>
</dbReference>
<dbReference type="InterPro" id="IPR027417">
    <property type="entry name" value="P-loop_NTPase"/>
</dbReference>
<dbReference type="InterPro" id="IPR045063">
    <property type="entry name" value="Dynamin_N"/>
</dbReference>
<evidence type="ECO:0000256" key="1">
    <source>
        <dbReference type="SAM" id="Coils"/>
    </source>
</evidence>
<dbReference type="eggNOG" id="COG0699">
    <property type="taxonomic scope" value="Bacteria"/>
</dbReference>
<keyword evidence="4" id="KW-1185">Reference proteome</keyword>
<dbReference type="KEGG" id="hac:Hac_1047"/>
<keyword evidence="1" id="KW-0175">Coiled coil</keyword>
<organism evidence="3 4">
    <name type="scientific">Helicobacter acinonychis (strain Sheeba)</name>
    <dbReference type="NCBI Taxonomy" id="382638"/>
    <lineage>
        <taxon>Bacteria</taxon>
        <taxon>Pseudomonadati</taxon>
        <taxon>Campylobacterota</taxon>
        <taxon>Epsilonproteobacteria</taxon>
        <taxon>Campylobacterales</taxon>
        <taxon>Helicobacteraceae</taxon>
        <taxon>Helicobacter</taxon>
    </lineage>
</organism>
<feature type="coiled-coil region" evidence="1">
    <location>
        <begin position="93"/>
        <end position="120"/>
    </location>
</feature>
<dbReference type="SUPFAM" id="SSF52540">
    <property type="entry name" value="P-loop containing nucleoside triphosphate hydrolases"/>
    <property type="match status" value="1"/>
</dbReference>
<dbReference type="EMBL" id="AM260522">
    <property type="protein sequence ID" value="CAJ99811.1"/>
    <property type="molecule type" value="Genomic_DNA"/>
</dbReference>
<evidence type="ECO:0000313" key="4">
    <source>
        <dbReference type="Proteomes" id="UP000000775"/>
    </source>
</evidence>
<proteinExistence type="predicted"/>
<name>Q17X15_HELAH</name>
<dbReference type="STRING" id="382638.Hac_1047"/>
<dbReference type="Proteomes" id="UP000000775">
    <property type="component" value="Chromosome"/>
</dbReference>
<dbReference type="Gene3D" id="3.40.50.300">
    <property type="entry name" value="P-loop containing nucleotide triphosphate hydrolases"/>
    <property type="match status" value="1"/>
</dbReference>
<evidence type="ECO:0000259" key="2">
    <source>
        <dbReference type="Pfam" id="PF00350"/>
    </source>
</evidence>
<sequence>MKERAEPFISELTVNKTEVLEQTLKDMRSKNRDLKVGIIGRVKVGKSSLLNALIFEGKEVLPKATTPMTVSLTILKYAETLSTQVELYNENDIAELKNDYERYEREFKRIVDEKMNKIREKQNPLNRVKAWAKILYIKTKKKH</sequence>
<gene>
    <name evidence="3" type="primary">fragment 1</name>
    <name evidence="3" type="ordered locus">Hac_1047</name>
</gene>